<dbReference type="GO" id="GO:0009228">
    <property type="term" value="P:thiamine biosynthetic process"/>
    <property type="evidence" value="ECO:0007669"/>
    <property type="project" value="UniProtKB-KW"/>
</dbReference>
<dbReference type="CDD" id="cd02194">
    <property type="entry name" value="ThiL"/>
    <property type="match status" value="1"/>
</dbReference>
<dbReference type="GO" id="GO:0000287">
    <property type="term" value="F:magnesium ion binding"/>
    <property type="evidence" value="ECO:0007669"/>
    <property type="project" value="UniProtKB-UniRule"/>
</dbReference>
<feature type="binding site" evidence="1">
    <location>
        <position position="248"/>
    </location>
    <ligand>
        <name>ATP</name>
        <dbReference type="ChEBI" id="CHEBI:30616"/>
    </ligand>
</feature>
<dbReference type="GO" id="GO:0005524">
    <property type="term" value="F:ATP binding"/>
    <property type="evidence" value="ECO:0007669"/>
    <property type="project" value="UniProtKB-UniRule"/>
</dbReference>
<dbReference type="SUPFAM" id="SSF55326">
    <property type="entry name" value="PurM N-terminal domain-like"/>
    <property type="match status" value="1"/>
</dbReference>
<feature type="binding site" evidence="1">
    <location>
        <position position="71"/>
    </location>
    <ligand>
        <name>Mg(2+)</name>
        <dbReference type="ChEBI" id="CHEBI:18420"/>
        <label>1</label>
    </ligand>
</feature>
<feature type="binding site" evidence="1">
    <location>
        <position position="54"/>
    </location>
    <ligand>
        <name>Mg(2+)</name>
        <dbReference type="ChEBI" id="CHEBI:18420"/>
        <label>3</label>
    </ligand>
</feature>
<keyword evidence="1" id="KW-0067">ATP-binding</keyword>
<dbReference type="PIRSF" id="PIRSF005303">
    <property type="entry name" value="Thiam_monoph_kin"/>
    <property type="match status" value="1"/>
</dbReference>
<dbReference type="InterPro" id="IPR006283">
    <property type="entry name" value="ThiL-like"/>
</dbReference>
<reference evidence="4" key="1">
    <citation type="submission" date="2021-05" db="EMBL/GenBank/DDBJ databases">
        <title>Energy efficiency and biological interactions define the core microbiome of deep oligotrophic groundwater.</title>
        <authorList>
            <person name="Mehrshad M."/>
            <person name="Lopez-Fernandez M."/>
            <person name="Bell E."/>
            <person name="Bernier-Latmani R."/>
            <person name="Bertilsson S."/>
            <person name="Dopson M."/>
        </authorList>
    </citation>
    <scope>NUCLEOTIDE SEQUENCE</scope>
    <source>
        <strain evidence="4">Modern_marine.mb.64</strain>
    </source>
</reference>
<name>A0A948RWR8_UNCEI</name>
<proteinExistence type="inferred from homology"/>
<evidence type="ECO:0000256" key="1">
    <source>
        <dbReference type="HAMAP-Rule" id="MF_02128"/>
    </source>
</evidence>
<dbReference type="SUPFAM" id="SSF56042">
    <property type="entry name" value="PurM C-terminal domain-like"/>
    <property type="match status" value="1"/>
</dbReference>
<keyword evidence="1 4" id="KW-0418">Kinase</keyword>
<feature type="domain" description="PurM-like N-terminal" evidence="2">
    <location>
        <begin position="52"/>
        <end position="166"/>
    </location>
</feature>
<dbReference type="Pfam" id="PF02769">
    <property type="entry name" value="AIRS_C"/>
    <property type="match status" value="1"/>
</dbReference>
<feature type="binding site" evidence="1">
    <location>
        <position position="249"/>
    </location>
    <ligand>
        <name>Mg(2+)</name>
        <dbReference type="ChEBI" id="CHEBI:18420"/>
        <label>5</label>
    </ligand>
</feature>
<evidence type="ECO:0000313" key="5">
    <source>
        <dbReference type="Proteomes" id="UP000777784"/>
    </source>
</evidence>
<feature type="domain" description="PurM-like C-terminal" evidence="3">
    <location>
        <begin position="177"/>
        <end position="334"/>
    </location>
</feature>
<feature type="binding site" evidence="1">
    <location>
        <position position="78"/>
    </location>
    <ligand>
        <name>substrate</name>
    </ligand>
</feature>
<dbReference type="InterPro" id="IPR036921">
    <property type="entry name" value="PurM-like_N_sf"/>
</dbReference>
<evidence type="ECO:0000313" key="4">
    <source>
        <dbReference type="EMBL" id="MBU2690447.1"/>
    </source>
</evidence>
<keyword evidence="1" id="KW-0547">Nucleotide-binding</keyword>
<dbReference type="Pfam" id="PF00586">
    <property type="entry name" value="AIRS"/>
    <property type="match status" value="1"/>
</dbReference>
<accession>A0A948RWR8</accession>
<feature type="binding site" evidence="1">
    <location>
        <begin position="147"/>
        <end position="148"/>
    </location>
    <ligand>
        <name>ATP</name>
        <dbReference type="ChEBI" id="CHEBI:30616"/>
    </ligand>
</feature>
<comment type="caution">
    <text evidence="1">Lacks conserved residue(s) required for the propagation of feature annotation.</text>
</comment>
<dbReference type="GO" id="GO:0009030">
    <property type="term" value="F:thiamine-phosphate kinase activity"/>
    <property type="evidence" value="ECO:0007669"/>
    <property type="project" value="UniProtKB-UniRule"/>
</dbReference>
<keyword evidence="1" id="KW-0460">Magnesium</keyword>
<dbReference type="NCBIfam" id="TIGR01379">
    <property type="entry name" value="thiL"/>
    <property type="match status" value="1"/>
</dbReference>
<dbReference type="PANTHER" id="PTHR30270:SF0">
    <property type="entry name" value="THIAMINE-MONOPHOSPHATE KINASE"/>
    <property type="match status" value="1"/>
</dbReference>
<dbReference type="InterPro" id="IPR010918">
    <property type="entry name" value="PurM-like_C_dom"/>
</dbReference>
<feature type="binding site" evidence="1">
    <location>
        <position position="100"/>
    </location>
    <ligand>
        <name>Mg(2+)</name>
        <dbReference type="ChEBI" id="CHEBI:18420"/>
        <label>4</label>
    </ligand>
</feature>
<organism evidence="4 5">
    <name type="scientific">Eiseniibacteriota bacterium</name>
    <dbReference type="NCBI Taxonomy" id="2212470"/>
    <lineage>
        <taxon>Bacteria</taxon>
        <taxon>Candidatus Eiseniibacteriota</taxon>
    </lineage>
</organism>
<keyword evidence="1" id="KW-0784">Thiamine biosynthesis</keyword>
<feature type="binding site" evidence="1">
    <location>
        <position position="71"/>
    </location>
    <ligand>
        <name>Mg(2+)</name>
        <dbReference type="ChEBI" id="CHEBI:18420"/>
        <label>2</label>
    </ligand>
</feature>
<keyword evidence="1" id="KW-0479">Metal-binding</keyword>
<comment type="similarity">
    <text evidence="1">Belongs to the thiamine-monophosphate kinase family.</text>
</comment>
<dbReference type="EMBL" id="JAHJDP010000031">
    <property type="protein sequence ID" value="MBU2690447.1"/>
    <property type="molecule type" value="Genomic_DNA"/>
</dbReference>
<sequence length="354" mass="38091">MRNFQLDASKEWGGEPLLSDVGEMEILKRIRTWLEERSHLGREGGFLTLGAGDDAALIRPRASTQLALTCDIHLEGRHFLTQRMTPRDVGRRVMVSNISDLAAMGATPRVALISMALPKSDPVDVLFNILEGLAEELKDAGGQIAGGNLSATDGPRVVDVTLVGEVEGDAFLRSGAQAGDVILLIGHTGLSAAGLWAMDRLSKKSQKMKIDETNLKAALRFYIRPRHHLKESLKLREMGGVKALIDTSDGLLSDLGHLCEAGGLGADIQTEQIPILEPVRKMGKAAKIDPLEWALGSSDDYALLAAVAPGSVERILSALSPQAHAIGEFVMEPGLHLLGHNNLNTKGWDHFKSG</sequence>
<protein>
    <recommendedName>
        <fullName evidence="1">Thiamine-monophosphate kinase</fullName>
        <shortName evidence="1">TMP kinase</shortName>
        <shortName evidence="1">Thiamine-phosphate kinase</shortName>
        <ecNumber evidence="1">2.7.4.16</ecNumber>
    </recommendedName>
</protein>
<feature type="binding site" evidence="1">
    <location>
        <position position="173"/>
    </location>
    <ligand>
        <name>ATP</name>
        <dbReference type="ChEBI" id="CHEBI:30616"/>
    </ligand>
</feature>
<dbReference type="InterPro" id="IPR036676">
    <property type="entry name" value="PurM-like_C_sf"/>
</dbReference>
<comment type="function">
    <text evidence="1">Catalyzes the ATP-dependent phosphorylation of thiamine-monophosphate (TMP) to form thiamine-pyrophosphate (TPP), the active form of vitamin B1.</text>
</comment>
<evidence type="ECO:0000259" key="3">
    <source>
        <dbReference type="Pfam" id="PF02769"/>
    </source>
</evidence>
<dbReference type="HAMAP" id="MF_02128">
    <property type="entry name" value="TMP_kinase"/>
    <property type="match status" value="1"/>
</dbReference>
<dbReference type="Gene3D" id="3.90.650.10">
    <property type="entry name" value="PurM-like C-terminal domain"/>
    <property type="match status" value="1"/>
</dbReference>
<feature type="binding site" evidence="1">
    <location>
        <position position="148"/>
    </location>
    <ligand>
        <name>Mg(2+)</name>
        <dbReference type="ChEBI" id="CHEBI:18420"/>
        <label>1</label>
    </ligand>
</feature>
<dbReference type="Proteomes" id="UP000777784">
    <property type="component" value="Unassembled WGS sequence"/>
</dbReference>
<feature type="binding site" evidence="1">
    <location>
        <position position="100"/>
    </location>
    <ligand>
        <name>Mg(2+)</name>
        <dbReference type="ChEBI" id="CHEBI:18420"/>
        <label>2</label>
    </ligand>
</feature>
<feature type="binding site" evidence="1">
    <location>
        <position position="299"/>
    </location>
    <ligand>
        <name>substrate</name>
    </ligand>
</feature>
<dbReference type="GO" id="GO:0009229">
    <property type="term" value="P:thiamine diphosphate biosynthetic process"/>
    <property type="evidence" value="ECO:0007669"/>
    <property type="project" value="UniProtKB-UniRule"/>
</dbReference>
<dbReference type="InterPro" id="IPR016188">
    <property type="entry name" value="PurM-like_N"/>
</dbReference>
<dbReference type="EC" id="2.7.4.16" evidence="1"/>
<feature type="binding site" evidence="1">
    <location>
        <position position="100"/>
    </location>
    <ligand>
        <name>Mg(2+)</name>
        <dbReference type="ChEBI" id="CHEBI:18420"/>
        <label>3</label>
    </ligand>
</feature>
<comment type="catalytic activity">
    <reaction evidence="1">
        <text>thiamine phosphate + ATP = thiamine diphosphate + ADP</text>
        <dbReference type="Rhea" id="RHEA:15913"/>
        <dbReference type="ChEBI" id="CHEBI:30616"/>
        <dbReference type="ChEBI" id="CHEBI:37575"/>
        <dbReference type="ChEBI" id="CHEBI:58937"/>
        <dbReference type="ChEBI" id="CHEBI:456216"/>
        <dbReference type="EC" id="2.7.4.16"/>
    </reaction>
</comment>
<dbReference type="Gene3D" id="3.30.1330.10">
    <property type="entry name" value="PurM-like, N-terminal domain"/>
    <property type="match status" value="1"/>
</dbReference>
<evidence type="ECO:0000259" key="2">
    <source>
        <dbReference type="Pfam" id="PF00586"/>
    </source>
</evidence>
<dbReference type="PANTHER" id="PTHR30270">
    <property type="entry name" value="THIAMINE-MONOPHOSPHATE KINASE"/>
    <property type="match status" value="1"/>
</dbReference>
<comment type="pathway">
    <text evidence="1">Cofactor biosynthesis; thiamine diphosphate biosynthesis; thiamine diphosphate from thiamine phosphate: step 1/1.</text>
</comment>
<dbReference type="AlphaFoldDB" id="A0A948RWR8"/>
<feature type="binding site" evidence="1">
    <location>
        <position position="348"/>
    </location>
    <ligand>
        <name>substrate</name>
    </ligand>
</feature>
<feature type="binding site" evidence="1">
    <location>
        <position position="54"/>
    </location>
    <ligand>
        <name>Mg(2+)</name>
        <dbReference type="ChEBI" id="CHEBI:18420"/>
        <label>4</label>
    </ligand>
</feature>
<gene>
    <name evidence="1 4" type="primary">thiL</name>
    <name evidence="4" type="ORF">KJ970_05920</name>
</gene>
<comment type="miscellaneous">
    <text evidence="1">Reaction mechanism of ThiL seems to utilize a direct, inline transfer of the gamma-phosphate of ATP to TMP rather than a phosphorylated enzyme intermediate.</text>
</comment>
<keyword evidence="1 4" id="KW-0808">Transferase</keyword>
<feature type="binding site" evidence="1">
    <location>
        <position position="246"/>
    </location>
    <ligand>
        <name>Mg(2+)</name>
        <dbReference type="ChEBI" id="CHEBI:18420"/>
        <label>3</label>
    </ligand>
</feature>
<comment type="caution">
    <text evidence="4">The sequence shown here is derived from an EMBL/GenBank/DDBJ whole genome shotgun (WGS) entry which is preliminary data.</text>
</comment>
<feature type="binding site" evidence="1">
    <location>
        <position position="69"/>
    </location>
    <ligand>
        <name>Mg(2+)</name>
        <dbReference type="ChEBI" id="CHEBI:18420"/>
        <label>4</label>
    </ligand>
</feature>